<dbReference type="Proteomes" id="UP000738349">
    <property type="component" value="Unassembled WGS sequence"/>
</dbReference>
<keyword evidence="2" id="KW-0808">Transferase</keyword>
<dbReference type="GO" id="GO:0008168">
    <property type="term" value="F:methyltransferase activity"/>
    <property type="evidence" value="ECO:0007669"/>
    <property type="project" value="UniProtKB-KW"/>
</dbReference>
<accession>A0A9P9FNR1</accession>
<dbReference type="SUPFAM" id="SSF53335">
    <property type="entry name" value="S-adenosyl-L-methionine-dependent methyltransferases"/>
    <property type="match status" value="1"/>
</dbReference>
<dbReference type="EMBL" id="JAGMUV010000003">
    <property type="protein sequence ID" value="KAH7166604.1"/>
    <property type="molecule type" value="Genomic_DNA"/>
</dbReference>
<organism evidence="2 3">
    <name type="scientific">Dactylonectria macrodidyma</name>
    <dbReference type="NCBI Taxonomy" id="307937"/>
    <lineage>
        <taxon>Eukaryota</taxon>
        <taxon>Fungi</taxon>
        <taxon>Dikarya</taxon>
        <taxon>Ascomycota</taxon>
        <taxon>Pezizomycotina</taxon>
        <taxon>Sordariomycetes</taxon>
        <taxon>Hypocreomycetidae</taxon>
        <taxon>Hypocreales</taxon>
        <taxon>Nectriaceae</taxon>
        <taxon>Dactylonectria</taxon>
    </lineage>
</organism>
<reference evidence="2" key="1">
    <citation type="journal article" date="2021" name="Nat. Commun.">
        <title>Genetic determinants of endophytism in the Arabidopsis root mycobiome.</title>
        <authorList>
            <person name="Mesny F."/>
            <person name="Miyauchi S."/>
            <person name="Thiergart T."/>
            <person name="Pickel B."/>
            <person name="Atanasova L."/>
            <person name="Karlsson M."/>
            <person name="Huettel B."/>
            <person name="Barry K.W."/>
            <person name="Haridas S."/>
            <person name="Chen C."/>
            <person name="Bauer D."/>
            <person name="Andreopoulos W."/>
            <person name="Pangilinan J."/>
            <person name="LaButti K."/>
            <person name="Riley R."/>
            <person name="Lipzen A."/>
            <person name="Clum A."/>
            <person name="Drula E."/>
            <person name="Henrissat B."/>
            <person name="Kohler A."/>
            <person name="Grigoriev I.V."/>
            <person name="Martin F.M."/>
            <person name="Hacquard S."/>
        </authorList>
    </citation>
    <scope>NUCLEOTIDE SEQUENCE</scope>
    <source>
        <strain evidence="2">MPI-CAGE-AT-0147</strain>
    </source>
</reference>
<evidence type="ECO:0000313" key="2">
    <source>
        <dbReference type="EMBL" id="KAH7166604.1"/>
    </source>
</evidence>
<keyword evidence="2" id="KW-0489">Methyltransferase</keyword>
<name>A0A9P9FNR1_9HYPO</name>
<dbReference type="PANTHER" id="PTHR43591:SF31">
    <property type="entry name" value="LAEA-LIKE, PUTATIVE (AFU_ORTHOLOGUE AFUA_8G01930)-RELATED"/>
    <property type="match status" value="1"/>
</dbReference>
<dbReference type="InterPro" id="IPR029063">
    <property type="entry name" value="SAM-dependent_MTases_sf"/>
</dbReference>
<proteinExistence type="inferred from homology"/>
<sequence length="385" mass="42914">MRLTVKFDHAKDRNVAPDEDADSALEVPLSGSLASLRSSIFAYQEENGRTYHALSAGQYFMPNDERETERLDLQHHVMTLTMGGRHCLCPKNDGAARVLDLGTGTGIWAIEYADAHPEAEVIGVDLSPMQPAFVPPNCSFEIDDLEKDWTWSTTFDFIFCRMTTGSFADDSNIVKNAFNQLQPGGYFEAQDIAPLRCDDGTLSEASDLWRWMTLIQEGLGKLGRSTTAAQERKSTMEAVGFEGVVETVYKWPMNHWPRDKKYKDLGKWSLITVDYGLEAAALAPLTRGLGWSREEVLALVARARKALRDTTVHAYWPIYVVYGRKPGAMPSIGVPVWPSGGPYGAEIQDYYRISLLQGGRSQPDYYRSLSHPNSTSTEILPGASW</sequence>
<dbReference type="AlphaFoldDB" id="A0A9P9FNR1"/>
<dbReference type="CDD" id="cd02440">
    <property type="entry name" value="AdoMet_MTases"/>
    <property type="match status" value="1"/>
</dbReference>
<evidence type="ECO:0000256" key="1">
    <source>
        <dbReference type="ARBA" id="ARBA00038158"/>
    </source>
</evidence>
<keyword evidence="3" id="KW-1185">Reference proteome</keyword>
<comment type="similarity">
    <text evidence="1">Belongs to the methyltransferase superfamily. LaeA methyltransferase family.</text>
</comment>
<dbReference type="GO" id="GO:0032259">
    <property type="term" value="P:methylation"/>
    <property type="evidence" value="ECO:0007669"/>
    <property type="project" value="UniProtKB-KW"/>
</dbReference>
<gene>
    <name evidence="2" type="ORF">EDB81DRAFT_839101</name>
</gene>
<comment type="caution">
    <text evidence="2">The sequence shown here is derived from an EMBL/GenBank/DDBJ whole genome shotgun (WGS) entry which is preliminary data.</text>
</comment>
<dbReference type="OrthoDB" id="2013972at2759"/>
<dbReference type="Gene3D" id="3.40.50.150">
    <property type="entry name" value="Vaccinia Virus protein VP39"/>
    <property type="match status" value="1"/>
</dbReference>
<protein>
    <submittedName>
        <fullName evidence="2">Methyltransferase domain-containing protein</fullName>
    </submittedName>
</protein>
<evidence type="ECO:0000313" key="3">
    <source>
        <dbReference type="Proteomes" id="UP000738349"/>
    </source>
</evidence>
<dbReference type="Pfam" id="PF13489">
    <property type="entry name" value="Methyltransf_23"/>
    <property type="match status" value="1"/>
</dbReference>
<dbReference type="PANTHER" id="PTHR43591">
    <property type="entry name" value="METHYLTRANSFERASE"/>
    <property type="match status" value="1"/>
</dbReference>